<evidence type="ECO:0000313" key="2">
    <source>
        <dbReference type="Proteomes" id="UP000468531"/>
    </source>
</evidence>
<dbReference type="Proteomes" id="UP000468531">
    <property type="component" value="Unassembled WGS sequence"/>
</dbReference>
<evidence type="ECO:0008006" key="3">
    <source>
        <dbReference type="Google" id="ProtNLM"/>
    </source>
</evidence>
<gene>
    <name evidence="1" type="ORF">FNJ47_00305</name>
</gene>
<accession>A0A6P1B704</accession>
<proteinExistence type="predicted"/>
<evidence type="ECO:0000313" key="1">
    <source>
        <dbReference type="EMBL" id="NEU94309.1"/>
    </source>
</evidence>
<name>A0A6P1B704_9BRAD</name>
<organism evidence="1 2">
    <name type="scientific">Bradyrhizobium uaiense</name>
    <dbReference type="NCBI Taxonomy" id="2594946"/>
    <lineage>
        <taxon>Bacteria</taxon>
        <taxon>Pseudomonadati</taxon>
        <taxon>Pseudomonadota</taxon>
        <taxon>Alphaproteobacteria</taxon>
        <taxon>Hyphomicrobiales</taxon>
        <taxon>Nitrobacteraceae</taxon>
        <taxon>Bradyrhizobium</taxon>
    </lineage>
</organism>
<dbReference type="EMBL" id="VKHP01000001">
    <property type="protein sequence ID" value="NEU94309.1"/>
    <property type="molecule type" value="Genomic_DNA"/>
</dbReference>
<sequence length="212" mass="24654">MRPGYFTARVRQFHEFELAFYLELLRSTTYRLIIEVGCSCYRLIGIKNDDSDYLGIDINPPHARRLKEDNGAVVRCEANKFFKRRRLVGEIMRRYDGRVLCILPFNFLGTMDRPMEFLTLMCQTPFDLALSLFSTSETATTARLEYYDLCGINVQAVVRTDDYVRLDCSNGFQAFAFDPSVLTSRISAFGFRLNQAKYFDVCNFLHFSNERV</sequence>
<reference evidence="1 2" key="1">
    <citation type="journal article" date="2020" name="Arch. Microbiol.">
        <title>Bradyrhizobium uaiense sp. nov., a new highly efficient cowpea symbiont.</title>
        <authorList>
            <person name="Cabral Michel D."/>
            <person name="Azarias Guimaraes A."/>
            <person name="Martins da Costa E."/>
            <person name="Soares de Carvalho T."/>
            <person name="Balsanelli E."/>
            <person name="Willems A."/>
            <person name="Maltempi de Souza E."/>
            <person name="de Souza Moreira F.M."/>
        </authorList>
    </citation>
    <scope>NUCLEOTIDE SEQUENCE [LARGE SCALE GENOMIC DNA]</scope>
    <source>
        <strain evidence="1 2">UFLA 03-164</strain>
    </source>
</reference>
<keyword evidence="2" id="KW-1185">Reference proteome</keyword>
<comment type="caution">
    <text evidence="1">The sequence shown here is derived from an EMBL/GenBank/DDBJ whole genome shotgun (WGS) entry which is preliminary data.</text>
</comment>
<protein>
    <recommendedName>
        <fullName evidence="3">Class I SAM-dependent methyltransferase</fullName>
    </recommendedName>
</protein>
<dbReference type="AlphaFoldDB" id="A0A6P1B704"/>